<dbReference type="EMBL" id="JBBXJM010000004">
    <property type="protein sequence ID" value="KAL1409249.1"/>
    <property type="molecule type" value="Genomic_DNA"/>
</dbReference>
<accession>A0ABR3Q3E9</accession>
<keyword evidence="3" id="KW-1185">Reference proteome</keyword>
<feature type="region of interest" description="Disordered" evidence="1">
    <location>
        <begin position="492"/>
        <end position="547"/>
    </location>
</feature>
<feature type="compositionally biased region" description="Acidic residues" evidence="1">
    <location>
        <begin position="501"/>
        <end position="524"/>
    </location>
</feature>
<evidence type="ECO:0000313" key="3">
    <source>
        <dbReference type="Proteomes" id="UP001565368"/>
    </source>
</evidence>
<evidence type="ECO:0008006" key="4">
    <source>
        <dbReference type="Google" id="ProtNLM"/>
    </source>
</evidence>
<dbReference type="Proteomes" id="UP001565368">
    <property type="component" value="Unassembled WGS sequence"/>
</dbReference>
<dbReference type="RefSeq" id="XP_069209193.1">
    <property type="nucleotide sequence ID" value="XM_069354551.1"/>
</dbReference>
<dbReference type="GeneID" id="95987125"/>
<gene>
    <name evidence="2" type="ORF">Q8F55_006082</name>
</gene>
<feature type="compositionally biased region" description="Gly residues" evidence="1">
    <location>
        <begin position="525"/>
        <end position="540"/>
    </location>
</feature>
<sequence length="547" mass="60533">MTEPHRQEQSPFASLPAEVLTIITRWVLTDDLLAARRTCKIVETKLASSFSYEFFRKKQFFISTPSLTHVVIATDRFERLFQLGSIGPAHYDDAKRYVAAAEDQEYLFKSGKYREYLVEAFSNLINLDIVDLRDFNSPTRYRDGALSFWTSYGSPTFQRLKEKIFPPHRLHSTATPGDTSLPMTPGGFNSTQSIFAGALVQNLLLALGEAGARPSSLEVTLKDTHWQIEDSTFYIPTSIRPTVLPILENLRQLHLMVSLNDASYAPTELQSPHLKEFITLCPNIDTLRLNFSFNYSFSHSAQKRVQFFTWLADTAAVPASTPATTNSNVGTNGVNTTTDDPILALTLPSPASPPLANLHTLNLGHTTIDATTFVAILKRFPELHTLGLHRMCLEDATDTTATIKDGFKQGTNLWLNLFETLATEPTSVRRLTVSQCAQTSPGVGRCWVSHARLSNPDEKLARKVYDKNKDRRMKSVWDAAAKCVRVTWPTYVDASSHGSDDDSDEDEDDDEEDEDDGEDGDDGTGGDSGGNGDDNDGAGGDASDSNE</sequence>
<evidence type="ECO:0000313" key="2">
    <source>
        <dbReference type="EMBL" id="KAL1409249.1"/>
    </source>
</evidence>
<name>A0ABR3Q3E9_9TREE</name>
<reference evidence="2 3" key="1">
    <citation type="submission" date="2023-08" db="EMBL/GenBank/DDBJ databases">
        <title>Annotated Genome Sequence of Vanrija albida AlHP1.</title>
        <authorList>
            <person name="Herzog R."/>
        </authorList>
    </citation>
    <scope>NUCLEOTIDE SEQUENCE [LARGE SCALE GENOMIC DNA]</scope>
    <source>
        <strain evidence="2 3">AlHP1</strain>
    </source>
</reference>
<comment type="caution">
    <text evidence="2">The sequence shown here is derived from an EMBL/GenBank/DDBJ whole genome shotgun (WGS) entry which is preliminary data.</text>
</comment>
<organism evidence="2 3">
    <name type="scientific">Vanrija albida</name>
    <dbReference type="NCBI Taxonomy" id="181172"/>
    <lineage>
        <taxon>Eukaryota</taxon>
        <taxon>Fungi</taxon>
        <taxon>Dikarya</taxon>
        <taxon>Basidiomycota</taxon>
        <taxon>Agaricomycotina</taxon>
        <taxon>Tremellomycetes</taxon>
        <taxon>Trichosporonales</taxon>
        <taxon>Trichosporonaceae</taxon>
        <taxon>Vanrija</taxon>
    </lineage>
</organism>
<proteinExistence type="predicted"/>
<protein>
    <recommendedName>
        <fullName evidence="4">F-box domain-containing protein</fullName>
    </recommendedName>
</protein>
<dbReference type="SUPFAM" id="SSF52047">
    <property type="entry name" value="RNI-like"/>
    <property type="match status" value="1"/>
</dbReference>
<evidence type="ECO:0000256" key="1">
    <source>
        <dbReference type="SAM" id="MobiDB-lite"/>
    </source>
</evidence>